<comment type="caution">
    <text evidence="5">The sequence shown here is derived from an EMBL/GenBank/DDBJ whole genome shotgun (WGS) entry which is preliminary data.</text>
</comment>
<evidence type="ECO:0000256" key="2">
    <source>
        <dbReference type="ARBA" id="ARBA00022679"/>
    </source>
</evidence>
<dbReference type="NCBIfam" id="TIGR03124">
    <property type="entry name" value="citrate_citX"/>
    <property type="match status" value="1"/>
</dbReference>
<keyword evidence="3" id="KW-0548">Nucleotidyltransferase</keyword>
<dbReference type="EC" id="2.7.7.61" evidence="1"/>
<name>A0A267MMU5_9FIRM</name>
<accession>A0A267MMU5</accession>
<dbReference type="Proteomes" id="UP000216024">
    <property type="component" value="Unassembled WGS sequence"/>
</dbReference>
<organism evidence="5 6">
    <name type="scientific">Anaeromicrobium sediminis</name>
    <dbReference type="NCBI Taxonomy" id="1478221"/>
    <lineage>
        <taxon>Bacteria</taxon>
        <taxon>Bacillati</taxon>
        <taxon>Bacillota</taxon>
        <taxon>Clostridia</taxon>
        <taxon>Peptostreptococcales</taxon>
        <taxon>Thermotaleaceae</taxon>
        <taxon>Anaeromicrobium</taxon>
    </lineage>
</organism>
<comment type="catalytic activity">
    <reaction evidence="4">
        <text>apo-[citrate lyase ACP] + 2'-(5''-triphospho-alpha-D-ribosyl)-3'-dephospho-CoA = holo-[citrate lyase ACP] + diphosphate</text>
        <dbReference type="Rhea" id="RHEA:16333"/>
        <dbReference type="Rhea" id="RHEA-COMP:10157"/>
        <dbReference type="Rhea" id="RHEA-COMP:10158"/>
        <dbReference type="ChEBI" id="CHEBI:29999"/>
        <dbReference type="ChEBI" id="CHEBI:33019"/>
        <dbReference type="ChEBI" id="CHEBI:61378"/>
        <dbReference type="ChEBI" id="CHEBI:82683"/>
        <dbReference type="EC" id="2.7.7.61"/>
    </reaction>
</comment>
<dbReference type="GO" id="GO:0050519">
    <property type="term" value="F:holo-citrate lyase synthase activity"/>
    <property type="evidence" value="ECO:0007669"/>
    <property type="project" value="UniProtKB-EC"/>
</dbReference>
<protein>
    <recommendedName>
        <fullName evidence="1">citrate lyase holo-[acyl-carrier protein] synthase</fullName>
        <ecNumber evidence="1">2.7.7.61</ecNumber>
    </recommendedName>
</protein>
<evidence type="ECO:0000256" key="4">
    <source>
        <dbReference type="ARBA" id="ARBA00048574"/>
    </source>
</evidence>
<dbReference type="AlphaFoldDB" id="A0A267MMU5"/>
<sequence>MNSIDRILSDREKRFEDLMDLIHYHKKTLICGRINYPGSDKNNYYALKAFKYLEKLLDNTFTKKISYKGTRQGYDGPSFILILDEEDHIIKEKAMELEHEHVLGRVFDIDVYTKEGMPLSRLDKNASPRSCVVCGDLVYNCMIMKKHDLHEVLDSINGLIEDLPHI</sequence>
<keyword evidence="5" id="KW-0456">Lyase</keyword>
<dbReference type="GO" id="GO:0016829">
    <property type="term" value="F:lyase activity"/>
    <property type="evidence" value="ECO:0007669"/>
    <property type="project" value="UniProtKB-KW"/>
</dbReference>
<evidence type="ECO:0000256" key="3">
    <source>
        <dbReference type="ARBA" id="ARBA00022695"/>
    </source>
</evidence>
<evidence type="ECO:0000313" key="5">
    <source>
        <dbReference type="EMBL" id="PAB60070.1"/>
    </source>
</evidence>
<keyword evidence="2" id="KW-0808">Transferase</keyword>
<keyword evidence="6" id="KW-1185">Reference proteome</keyword>
<evidence type="ECO:0000256" key="1">
    <source>
        <dbReference type="ARBA" id="ARBA00012524"/>
    </source>
</evidence>
<dbReference type="EMBL" id="NIBG01000004">
    <property type="protein sequence ID" value="PAB60070.1"/>
    <property type="molecule type" value="Genomic_DNA"/>
</dbReference>
<dbReference type="GO" id="GO:0051191">
    <property type="term" value="P:prosthetic group biosynthetic process"/>
    <property type="evidence" value="ECO:0007669"/>
    <property type="project" value="InterPro"/>
</dbReference>
<proteinExistence type="predicted"/>
<dbReference type="InterPro" id="IPR005551">
    <property type="entry name" value="CitX"/>
</dbReference>
<gene>
    <name evidence="5" type="primary">citX</name>
    <name evidence="5" type="ORF">CCE28_06755</name>
</gene>
<evidence type="ECO:0000313" key="6">
    <source>
        <dbReference type="Proteomes" id="UP000216024"/>
    </source>
</evidence>
<dbReference type="RefSeq" id="WP_095132276.1">
    <property type="nucleotide sequence ID" value="NZ_NIBG01000004.1"/>
</dbReference>
<dbReference type="OrthoDB" id="3196716at2"/>
<reference evidence="5 6" key="1">
    <citation type="submission" date="2017-06" db="EMBL/GenBank/DDBJ databases">
        <title>Draft genome sequence of anaerobic fermentative bacterium Anaeromicrobium sediminis DY2726D isolated from West Pacific Ocean sediments.</title>
        <authorList>
            <person name="Zeng X."/>
        </authorList>
    </citation>
    <scope>NUCLEOTIDE SEQUENCE [LARGE SCALE GENOMIC DNA]</scope>
    <source>
        <strain evidence="5 6">DY2726D</strain>
    </source>
</reference>
<dbReference type="Pfam" id="PF03802">
    <property type="entry name" value="CitX"/>
    <property type="match status" value="1"/>
</dbReference>